<dbReference type="InterPro" id="IPR008995">
    <property type="entry name" value="Mo/tungstate-bd_C_term_dom"/>
</dbReference>
<sequence>MSAEPIVLSELRKTYGDTTAVDGVDLTIEPGELFCLLGPSGCGKTTTLRMIGGLTTPTSGRIELGGHDVTDRPAADRETAMVFQDWALFPRRTALENVVFGPRMAGVDADTRRERARELLATVDMTAHADKRPAELSGGQKQRIALARALAVDPGVLLLDEPLSNLDKGLRQQMQLELKRIHERVATTMVHVTHDQDEAFTLADRIGIMRDGRVVQVGTPRAVYQNPATRFVEAFLGEVTIVSGPIAGEPPAVQTPLGSLRLPDEADAGELSGPIAVSLRPEDAELVAADQPEPPGEIQADGNGTQQVHGEVTDVLYRGSMVRYYVAVGEANPFVEYSSRADPGFDRGASVVLRWPPAALRYFDNSGDRIG</sequence>
<comment type="subcellular location">
    <subcellularLocation>
        <location evidence="1">Cell membrane</location>
        <topology evidence="1">Peripheral membrane protein</topology>
    </subcellularLocation>
</comment>
<evidence type="ECO:0000256" key="10">
    <source>
        <dbReference type="ARBA" id="ARBA00047936"/>
    </source>
</evidence>
<keyword evidence="5 13" id="KW-0067">ATP-binding</keyword>
<reference evidence="13 14" key="1">
    <citation type="submission" date="2018-06" db="EMBL/GenBank/DDBJ databases">
        <title>Halonotius sp. F13-13 a new haloarchaeeon isolated from a solar saltern from Isla Cristina, Huelva, Spain.</title>
        <authorList>
            <person name="Duran-Viseras A."/>
            <person name="Sanchez-Porro C."/>
            <person name="Ventosa A."/>
        </authorList>
    </citation>
    <scope>NUCLEOTIDE SEQUENCE [LARGE SCALE GENOMIC DNA]</scope>
    <source>
        <strain evidence="13 14">F13-13</strain>
    </source>
</reference>
<comment type="function">
    <text evidence="11">Part of the ABC transporter complex WtpABC involved in molybdate/tungstate import. Responsible for energy coupling to the transport system.</text>
</comment>
<evidence type="ECO:0000259" key="12">
    <source>
        <dbReference type="PROSITE" id="PS50893"/>
    </source>
</evidence>
<evidence type="ECO:0000256" key="9">
    <source>
        <dbReference type="ARBA" id="ARBA00041133"/>
    </source>
</evidence>
<dbReference type="EMBL" id="QKNY01000007">
    <property type="protein sequence ID" value="RJX43629.1"/>
    <property type="molecule type" value="Genomic_DNA"/>
</dbReference>
<accession>A0A3A6PVH3</accession>
<evidence type="ECO:0000256" key="5">
    <source>
        <dbReference type="ARBA" id="ARBA00022840"/>
    </source>
</evidence>
<evidence type="ECO:0000256" key="3">
    <source>
        <dbReference type="ARBA" id="ARBA00022505"/>
    </source>
</evidence>
<dbReference type="PANTHER" id="PTHR42781">
    <property type="entry name" value="SPERMIDINE/PUTRESCINE IMPORT ATP-BINDING PROTEIN POTA"/>
    <property type="match status" value="1"/>
</dbReference>
<dbReference type="RefSeq" id="WP_120102170.1">
    <property type="nucleotide sequence ID" value="NZ_QKNY01000007.1"/>
</dbReference>
<dbReference type="PANTHER" id="PTHR42781:SF4">
    <property type="entry name" value="SPERMIDINE_PUTRESCINE IMPORT ATP-BINDING PROTEIN POTA"/>
    <property type="match status" value="1"/>
</dbReference>
<evidence type="ECO:0000256" key="7">
    <source>
        <dbReference type="ARBA" id="ARBA00038781"/>
    </source>
</evidence>
<proteinExistence type="inferred from homology"/>
<gene>
    <name evidence="13" type="ORF">DM826_05095</name>
</gene>
<organism evidence="13 14">
    <name type="scientific">Halonotius aquaticus</name>
    <dbReference type="NCBI Taxonomy" id="2216978"/>
    <lineage>
        <taxon>Archaea</taxon>
        <taxon>Methanobacteriati</taxon>
        <taxon>Methanobacteriota</taxon>
        <taxon>Stenosarchaea group</taxon>
        <taxon>Halobacteria</taxon>
        <taxon>Halobacteriales</taxon>
        <taxon>Haloferacaceae</taxon>
        <taxon>Halonotius</taxon>
    </lineage>
</organism>
<comment type="similarity">
    <text evidence="6">Belongs to the ABC transporter superfamily. Sulfate/tungstate importer (TC 3.A.1.6) family.</text>
</comment>
<evidence type="ECO:0000256" key="1">
    <source>
        <dbReference type="ARBA" id="ARBA00004202"/>
    </source>
</evidence>
<evidence type="ECO:0000256" key="8">
    <source>
        <dbReference type="ARBA" id="ARBA00039025"/>
    </source>
</evidence>
<protein>
    <recommendedName>
        <fullName evidence="9">Molybdate/tungstate import ATP-binding protein WtpC</fullName>
        <ecNumber evidence="8">7.3.2.6</ecNumber>
    </recommendedName>
</protein>
<keyword evidence="3" id="KW-0500">Molybdenum</keyword>
<dbReference type="PROSITE" id="PS50893">
    <property type="entry name" value="ABC_TRANSPORTER_2"/>
    <property type="match status" value="1"/>
</dbReference>
<dbReference type="Proteomes" id="UP000276588">
    <property type="component" value="Unassembled WGS sequence"/>
</dbReference>
<dbReference type="InterPro" id="IPR003439">
    <property type="entry name" value="ABC_transporter-like_ATP-bd"/>
</dbReference>
<dbReference type="GO" id="GO:0043190">
    <property type="term" value="C:ATP-binding cassette (ABC) transporter complex"/>
    <property type="evidence" value="ECO:0007669"/>
    <property type="project" value="InterPro"/>
</dbReference>
<dbReference type="FunFam" id="3.40.50.300:FF:000425">
    <property type="entry name" value="Probable ABC transporter, ATP-binding subunit"/>
    <property type="match status" value="1"/>
</dbReference>
<name>A0A3A6PVH3_9EURY</name>
<dbReference type="Gene3D" id="3.40.50.300">
    <property type="entry name" value="P-loop containing nucleotide triphosphate hydrolases"/>
    <property type="match status" value="1"/>
</dbReference>
<evidence type="ECO:0000313" key="14">
    <source>
        <dbReference type="Proteomes" id="UP000276588"/>
    </source>
</evidence>
<dbReference type="SUPFAM" id="SSF50331">
    <property type="entry name" value="MOP-like"/>
    <property type="match status" value="1"/>
</dbReference>
<dbReference type="InterPro" id="IPR017871">
    <property type="entry name" value="ABC_transporter-like_CS"/>
</dbReference>
<comment type="catalytic activity">
    <reaction evidence="10">
        <text>tungstate(in) + ATP + H2O = tungstate(out) + ADP + phosphate + H(+)</text>
        <dbReference type="Rhea" id="RHEA:35027"/>
        <dbReference type="ChEBI" id="CHEBI:15377"/>
        <dbReference type="ChEBI" id="CHEBI:15378"/>
        <dbReference type="ChEBI" id="CHEBI:30616"/>
        <dbReference type="ChEBI" id="CHEBI:43474"/>
        <dbReference type="ChEBI" id="CHEBI:46502"/>
        <dbReference type="ChEBI" id="CHEBI:456216"/>
        <dbReference type="EC" id="7.3.2.6"/>
    </reaction>
</comment>
<dbReference type="SUPFAM" id="SSF52540">
    <property type="entry name" value="P-loop containing nucleoside triphosphate hydrolases"/>
    <property type="match status" value="1"/>
</dbReference>
<dbReference type="GO" id="GO:0005524">
    <property type="term" value="F:ATP binding"/>
    <property type="evidence" value="ECO:0007669"/>
    <property type="project" value="UniProtKB-KW"/>
</dbReference>
<feature type="domain" description="ABC transporter" evidence="12">
    <location>
        <begin position="6"/>
        <end position="236"/>
    </location>
</feature>
<dbReference type="Pfam" id="PF00005">
    <property type="entry name" value="ABC_tran"/>
    <property type="match status" value="1"/>
</dbReference>
<dbReference type="InterPro" id="IPR050093">
    <property type="entry name" value="ABC_SmlMolc_Importer"/>
</dbReference>
<comment type="subunit">
    <text evidence="7">The complex is composed of two ATP-binding proteins (WtpC), two transmembrane proteins (WtpB) and a solute-binding protein (WtpA).</text>
</comment>
<evidence type="ECO:0000256" key="2">
    <source>
        <dbReference type="ARBA" id="ARBA00022448"/>
    </source>
</evidence>
<dbReference type="InterPro" id="IPR027417">
    <property type="entry name" value="P-loop_NTPase"/>
</dbReference>
<dbReference type="OrthoDB" id="18368at2157"/>
<evidence type="ECO:0000313" key="13">
    <source>
        <dbReference type="EMBL" id="RJX43629.1"/>
    </source>
</evidence>
<keyword evidence="14" id="KW-1185">Reference proteome</keyword>
<dbReference type="GO" id="GO:1901238">
    <property type="term" value="F:ABC-type tungstate transporter activity"/>
    <property type="evidence" value="ECO:0007669"/>
    <property type="project" value="UniProtKB-EC"/>
</dbReference>
<keyword evidence="4" id="KW-0547">Nucleotide-binding</keyword>
<comment type="caution">
    <text evidence="13">The sequence shown here is derived from an EMBL/GenBank/DDBJ whole genome shotgun (WGS) entry which is preliminary data.</text>
</comment>
<evidence type="ECO:0000256" key="4">
    <source>
        <dbReference type="ARBA" id="ARBA00022741"/>
    </source>
</evidence>
<evidence type="ECO:0000256" key="11">
    <source>
        <dbReference type="ARBA" id="ARBA00057369"/>
    </source>
</evidence>
<dbReference type="EC" id="7.3.2.6" evidence="8"/>
<dbReference type="SMART" id="SM00382">
    <property type="entry name" value="AAA"/>
    <property type="match status" value="1"/>
</dbReference>
<dbReference type="PROSITE" id="PS00211">
    <property type="entry name" value="ABC_TRANSPORTER_1"/>
    <property type="match status" value="1"/>
</dbReference>
<dbReference type="InterPro" id="IPR003593">
    <property type="entry name" value="AAA+_ATPase"/>
</dbReference>
<dbReference type="Pfam" id="PF08402">
    <property type="entry name" value="TOBE_2"/>
    <property type="match status" value="1"/>
</dbReference>
<dbReference type="InterPro" id="IPR013611">
    <property type="entry name" value="Transp-assoc_OB_typ2"/>
</dbReference>
<keyword evidence="2" id="KW-0813">Transport</keyword>
<dbReference type="GO" id="GO:0016887">
    <property type="term" value="F:ATP hydrolysis activity"/>
    <property type="evidence" value="ECO:0007669"/>
    <property type="project" value="InterPro"/>
</dbReference>
<dbReference type="AlphaFoldDB" id="A0A3A6PVH3"/>
<evidence type="ECO:0000256" key="6">
    <source>
        <dbReference type="ARBA" id="ARBA00038307"/>
    </source>
</evidence>